<organism evidence="2 3">
    <name type="scientific">Bionectria ochroleuca</name>
    <name type="common">Gliocladium roseum</name>
    <dbReference type="NCBI Taxonomy" id="29856"/>
    <lineage>
        <taxon>Eukaryota</taxon>
        <taxon>Fungi</taxon>
        <taxon>Dikarya</taxon>
        <taxon>Ascomycota</taxon>
        <taxon>Pezizomycotina</taxon>
        <taxon>Sordariomycetes</taxon>
        <taxon>Hypocreomycetidae</taxon>
        <taxon>Hypocreales</taxon>
        <taxon>Bionectriaceae</taxon>
        <taxon>Clonostachys</taxon>
    </lineage>
</organism>
<feature type="compositionally biased region" description="Acidic residues" evidence="1">
    <location>
        <begin position="51"/>
        <end position="61"/>
    </location>
</feature>
<sequence length="119" mass="13784">MQCMSEDYTCPAWNYRILKIVEAPEEEYREVQPEDVDEDISDLDSQGDQSSSEDDFDGGDIDYLDLREQREERKLQLRAMGEIEEQELVGEQEMMDKVDAIHENLKLALENGADPKPLN</sequence>
<evidence type="ECO:0000256" key="1">
    <source>
        <dbReference type="SAM" id="MobiDB-lite"/>
    </source>
</evidence>
<comment type="caution">
    <text evidence="2">The sequence shown here is derived from an EMBL/GenBank/DDBJ whole genome shotgun (WGS) entry which is preliminary data.</text>
</comment>
<proteinExistence type="predicted"/>
<accession>A0ABY6UFZ7</accession>
<protein>
    <submittedName>
        <fullName evidence="2">Uncharacterized protein</fullName>
    </submittedName>
</protein>
<dbReference type="Proteomes" id="UP000766486">
    <property type="component" value="Unassembled WGS sequence"/>
</dbReference>
<gene>
    <name evidence="2" type="ORF">CLO192961_LOCUS266410</name>
</gene>
<feature type="compositionally biased region" description="Acidic residues" evidence="1">
    <location>
        <begin position="27"/>
        <end position="42"/>
    </location>
</feature>
<keyword evidence="3" id="KW-1185">Reference proteome</keyword>
<name>A0ABY6UFZ7_BIOOC</name>
<evidence type="ECO:0000313" key="2">
    <source>
        <dbReference type="EMBL" id="VUC29690.1"/>
    </source>
</evidence>
<evidence type="ECO:0000313" key="3">
    <source>
        <dbReference type="Proteomes" id="UP000766486"/>
    </source>
</evidence>
<feature type="region of interest" description="Disordered" evidence="1">
    <location>
        <begin position="27"/>
        <end position="61"/>
    </location>
</feature>
<dbReference type="EMBL" id="CABFNS010000809">
    <property type="protein sequence ID" value="VUC29690.1"/>
    <property type="molecule type" value="Genomic_DNA"/>
</dbReference>
<reference evidence="2 3" key="1">
    <citation type="submission" date="2019-06" db="EMBL/GenBank/DDBJ databases">
        <authorList>
            <person name="Broberg M."/>
        </authorList>
    </citation>
    <scope>NUCLEOTIDE SEQUENCE [LARGE SCALE GENOMIC DNA]</scope>
</reference>